<feature type="region of interest" description="Disordered" evidence="1">
    <location>
        <begin position="95"/>
        <end position="115"/>
    </location>
</feature>
<accession>A0AAF0ENX0</accession>
<proteinExistence type="predicted"/>
<feature type="compositionally biased region" description="Polar residues" evidence="1">
    <location>
        <begin position="260"/>
        <end position="275"/>
    </location>
</feature>
<evidence type="ECO:0000313" key="3">
    <source>
        <dbReference type="Proteomes" id="UP001219933"/>
    </source>
</evidence>
<evidence type="ECO:0000256" key="1">
    <source>
        <dbReference type="SAM" id="MobiDB-lite"/>
    </source>
</evidence>
<dbReference type="AlphaFoldDB" id="A0AAF0ENX0"/>
<sequence>MLPPSSPEATPRLRAPRITLDSPARFEGPEPAWVTNPDSDNYEPPSPPRSASWIRRLPPLSDDELALFPSNSNVAGLGLAVGLADNVQRIPPASSELDVPATPHIGSQADGRFPSVSLPPPVTELVDRDHPDAYIPDIPIYRPAFMKRENAAIFDDMPMSSVAGLGLGLGLGAASSDTESLNKLMHNVKIGAPTRRAFGARPLNMRSKSIDLGMTKFESNIIKAPSAKGDPYATTGKDASLPAEMLDENGKPKILHSRRASTSTLNTHRSRSTMSGGAMSRDRTAFAVASSVRRRDAGPRPAVRALR</sequence>
<evidence type="ECO:0000313" key="2">
    <source>
        <dbReference type="EMBL" id="WFD33580.1"/>
    </source>
</evidence>
<dbReference type="Proteomes" id="UP001219933">
    <property type="component" value="Chromosome 1"/>
</dbReference>
<reference evidence="2" key="1">
    <citation type="submission" date="2023-03" db="EMBL/GenBank/DDBJ databases">
        <title>Mating type loci evolution in Malassezia.</title>
        <authorList>
            <person name="Coelho M.A."/>
        </authorList>
    </citation>
    <scope>NUCLEOTIDE SEQUENCE</scope>
    <source>
        <strain evidence="2">CBS 11721</strain>
    </source>
</reference>
<dbReference type="EMBL" id="CP119877">
    <property type="protein sequence ID" value="WFD33580.1"/>
    <property type="molecule type" value="Genomic_DNA"/>
</dbReference>
<keyword evidence="3" id="KW-1185">Reference proteome</keyword>
<feature type="region of interest" description="Disordered" evidence="1">
    <location>
        <begin position="257"/>
        <end position="307"/>
    </location>
</feature>
<protein>
    <submittedName>
        <fullName evidence="2">Uncharacterized protein</fullName>
    </submittedName>
</protein>
<name>A0AAF0ENX0_9BASI</name>
<gene>
    <name evidence="2" type="ORF">MCUN1_000393</name>
</gene>
<organism evidence="2 3">
    <name type="scientific">Malassezia cuniculi</name>
    <dbReference type="NCBI Taxonomy" id="948313"/>
    <lineage>
        <taxon>Eukaryota</taxon>
        <taxon>Fungi</taxon>
        <taxon>Dikarya</taxon>
        <taxon>Basidiomycota</taxon>
        <taxon>Ustilaginomycotina</taxon>
        <taxon>Malasseziomycetes</taxon>
        <taxon>Malasseziales</taxon>
        <taxon>Malasseziaceae</taxon>
        <taxon>Malassezia</taxon>
    </lineage>
</organism>
<feature type="region of interest" description="Disordered" evidence="1">
    <location>
        <begin position="1"/>
        <end position="51"/>
    </location>
</feature>